<evidence type="ECO:0000313" key="2">
    <source>
        <dbReference type="Proteomes" id="UP000814140"/>
    </source>
</evidence>
<name>A0ACB8TA19_9AGAM</name>
<sequence length="105" mass="11967">MGRGKQHRRWPACSGRPVPAVDFVLTREPSNSCGRLAASPSPSPRTPLRYSFRRPGRMCRHSAICDPRDDHFSLDALPSPLSRKYIIIFSLFLLVSRVRSFLRVM</sequence>
<gene>
    <name evidence="1" type="ORF">BV25DRAFT_225179</name>
</gene>
<comment type="caution">
    <text evidence="1">The sequence shown here is derived from an EMBL/GenBank/DDBJ whole genome shotgun (WGS) entry which is preliminary data.</text>
</comment>
<proteinExistence type="predicted"/>
<dbReference type="Proteomes" id="UP000814140">
    <property type="component" value="Unassembled WGS sequence"/>
</dbReference>
<accession>A0ACB8TA19</accession>
<reference evidence="1" key="2">
    <citation type="journal article" date="2022" name="New Phytol.">
        <title>Evolutionary transition to the ectomycorrhizal habit in the genomes of a hyperdiverse lineage of mushroom-forming fungi.</title>
        <authorList>
            <person name="Looney B."/>
            <person name="Miyauchi S."/>
            <person name="Morin E."/>
            <person name="Drula E."/>
            <person name="Courty P.E."/>
            <person name="Kohler A."/>
            <person name="Kuo A."/>
            <person name="LaButti K."/>
            <person name="Pangilinan J."/>
            <person name="Lipzen A."/>
            <person name="Riley R."/>
            <person name="Andreopoulos W."/>
            <person name="He G."/>
            <person name="Johnson J."/>
            <person name="Nolan M."/>
            <person name="Tritt A."/>
            <person name="Barry K.W."/>
            <person name="Grigoriev I.V."/>
            <person name="Nagy L.G."/>
            <person name="Hibbett D."/>
            <person name="Henrissat B."/>
            <person name="Matheny P.B."/>
            <person name="Labbe J."/>
            <person name="Martin F.M."/>
        </authorList>
    </citation>
    <scope>NUCLEOTIDE SEQUENCE</scope>
    <source>
        <strain evidence="1">HHB10654</strain>
    </source>
</reference>
<organism evidence="1 2">
    <name type="scientific">Artomyces pyxidatus</name>
    <dbReference type="NCBI Taxonomy" id="48021"/>
    <lineage>
        <taxon>Eukaryota</taxon>
        <taxon>Fungi</taxon>
        <taxon>Dikarya</taxon>
        <taxon>Basidiomycota</taxon>
        <taxon>Agaricomycotina</taxon>
        <taxon>Agaricomycetes</taxon>
        <taxon>Russulales</taxon>
        <taxon>Auriscalpiaceae</taxon>
        <taxon>Artomyces</taxon>
    </lineage>
</organism>
<dbReference type="EMBL" id="MU277197">
    <property type="protein sequence ID" value="KAI0065018.1"/>
    <property type="molecule type" value="Genomic_DNA"/>
</dbReference>
<keyword evidence="2" id="KW-1185">Reference proteome</keyword>
<reference evidence="1" key="1">
    <citation type="submission" date="2021-03" db="EMBL/GenBank/DDBJ databases">
        <authorList>
            <consortium name="DOE Joint Genome Institute"/>
            <person name="Ahrendt S."/>
            <person name="Looney B.P."/>
            <person name="Miyauchi S."/>
            <person name="Morin E."/>
            <person name="Drula E."/>
            <person name="Courty P.E."/>
            <person name="Chicoki N."/>
            <person name="Fauchery L."/>
            <person name="Kohler A."/>
            <person name="Kuo A."/>
            <person name="Labutti K."/>
            <person name="Pangilinan J."/>
            <person name="Lipzen A."/>
            <person name="Riley R."/>
            <person name="Andreopoulos W."/>
            <person name="He G."/>
            <person name="Johnson J."/>
            <person name="Barry K.W."/>
            <person name="Grigoriev I.V."/>
            <person name="Nagy L."/>
            <person name="Hibbett D."/>
            <person name="Henrissat B."/>
            <person name="Matheny P.B."/>
            <person name="Labbe J."/>
            <person name="Martin F."/>
        </authorList>
    </citation>
    <scope>NUCLEOTIDE SEQUENCE</scope>
    <source>
        <strain evidence="1">HHB10654</strain>
    </source>
</reference>
<evidence type="ECO:0000313" key="1">
    <source>
        <dbReference type="EMBL" id="KAI0065018.1"/>
    </source>
</evidence>
<protein>
    <submittedName>
        <fullName evidence="1">Uncharacterized protein</fullName>
    </submittedName>
</protein>